<keyword evidence="2" id="KW-1185">Reference proteome</keyword>
<accession>A0A812VRY0</accession>
<proteinExistence type="predicted"/>
<organism evidence="1 2">
    <name type="scientific">Symbiodinium necroappetens</name>
    <dbReference type="NCBI Taxonomy" id="1628268"/>
    <lineage>
        <taxon>Eukaryota</taxon>
        <taxon>Sar</taxon>
        <taxon>Alveolata</taxon>
        <taxon>Dinophyceae</taxon>
        <taxon>Suessiales</taxon>
        <taxon>Symbiodiniaceae</taxon>
        <taxon>Symbiodinium</taxon>
    </lineage>
</organism>
<gene>
    <name evidence="1" type="ORF">SNEC2469_LOCUS18014</name>
</gene>
<comment type="caution">
    <text evidence="1">The sequence shown here is derived from an EMBL/GenBank/DDBJ whole genome shotgun (WGS) entry which is preliminary data.</text>
</comment>
<reference evidence="1" key="1">
    <citation type="submission" date="2021-02" db="EMBL/GenBank/DDBJ databases">
        <authorList>
            <person name="Dougan E. K."/>
            <person name="Rhodes N."/>
            <person name="Thang M."/>
            <person name="Chan C."/>
        </authorList>
    </citation>
    <scope>NUCLEOTIDE SEQUENCE</scope>
</reference>
<sequence length="99" mass="11237">MREAREAWRLLIPLPFWAPAAVPALQRWEAKVLLTMAIEHVAALLVQPMSTERFVRRRWDRQIVDVDAFSGGQSLVHRKTIPNTSSTGAFISNTTARLL</sequence>
<protein>
    <submittedName>
        <fullName evidence="1">Uncharacterized protein</fullName>
    </submittedName>
</protein>
<evidence type="ECO:0000313" key="1">
    <source>
        <dbReference type="EMBL" id="CAE7638042.1"/>
    </source>
</evidence>
<dbReference type="Proteomes" id="UP000601435">
    <property type="component" value="Unassembled WGS sequence"/>
</dbReference>
<dbReference type="OrthoDB" id="406395at2759"/>
<name>A0A812VRY0_9DINO</name>
<evidence type="ECO:0000313" key="2">
    <source>
        <dbReference type="Proteomes" id="UP000601435"/>
    </source>
</evidence>
<dbReference type="AlphaFoldDB" id="A0A812VRY0"/>
<dbReference type="EMBL" id="CAJNJA010030090">
    <property type="protein sequence ID" value="CAE7638042.1"/>
    <property type="molecule type" value="Genomic_DNA"/>
</dbReference>